<comment type="caution">
    <text evidence="2">The sequence shown here is derived from an EMBL/GenBank/DDBJ whole genome shotgun (WGS) entry which is preliminary data.</text>
</comment>
<proteinExistence type="predicted"/>
<protein>
    <submittedName>
        <fullName evidence="2">Glycosyltransferase family 4 protein</fullName>
    </submittedName>
</protein>
<evidence type="ECO:0000313" key="3">
    <source>
        <dbReference type="Proteomes" id="UP000422221"/>
    </source>
</evidence>
<dbReference type="InterPro" id="IPR001296">
    <property type="entry name" value="Glyco_trans_1"/>
</dbReference>
<gene>
    <name evidence="2" type="ORF">F3F73_11295</name>
</gene>
<name>A0A7J4XIR4_9BACE</name>
<dbReference type="AlphaFoldDB" id="A0A7J4XIR4"/>
<dbReference type="Proteomes" id="UP000422221">
    <property type="component" value="Unassembled WGS sequence"/>
</dbReference>
<evidence type="ECO:0000259" key="1">
    <source>
        <dbReference type="Pfam" id="PF00534"/>
    </source>
</evidence>
<reference evidence="2 3" key="1">
    <citation type="journal article" date="2019" name="Nat. Med.">
        <title>A library of human gut bacterial isolates paired with longitudinal multiomics data enables mechanistic microbiome research.</title>
        <authorList>
            <person name="Poyet M."/>
            <person name="Groussin M."/>
            <person name="Gibbons S.M."/>
            <person name="Avila-Pacheco J."/>
            <person name="Jiang X."/>
            <person name="Kearney S.M."/>
            <person name="Perrotta A.R."/>
            <person name="Berdy B."/>
            <person name="Zhao S."/>
            <person name="Lieberman T.D."/>
            <person name="Swanson P.K."/>
            <person name="Smith M."/>
            <person name="Roesemann S."/>
            <person name="Alexander J.E."/>
            <person name="Rich S.A."/>
            <person name="Livny J."/>
            <person name="Vlamakis H."/>
            <person name="Clish C."/>
            <person name="Bullock K."/>
            <person name="Deik A."/>
            <person name="Scott J."/>
            <person name="Pierce K.A."/>
            <person name="Xavier R.J."/>
            <person name="Alm E.J."/>
        </authorList>
    </citation>
    <scope>NUCLEOTIDE SEQUENCE [LARGE SCALE GENOMIC DNA]</scope>
    <source>
        <strain evidence="2 3">BIOML-A10</strain>
    </source>
</reference>
<dbReference type="GO" id="GO:0016757">
    <property type="term" value="F:glycosyltransferase activity"/>
    <property type="evidence" value="ECO:0007669"/>
    <property type="project" value="InterPro"/>
</dbReference>
<dbReference type="EMBL" id="VWMK01000010">
    <property type="protein sequence ID" value="KAA3765156.1"/>
    <property type="molecule type" value="Genomic_DNA"/>
</dbReference>
<sequence>MKIFFVGLQKVPYANRACDIRLDSFAELFVKCGCSVTVLNRYSAQKDIFDEIKRRRYEVVELIKHKRTSALSSILYLFSVVKEFFFLIGYRLKGDKNAVLHIYSGHYFDMLFYWFIARLCDYRVIYQYVEYRLDEKRKNPYHRVNAWLVDKCGAKLWDGVIPISHFLKDRALEQNPNLKWMMGPPICDYAQFDRYRTKKKNLVLYCGSAGYFEVIKLVVDSFNTSRLSESNRLELIISGTKSQIQKVKDYAPSAIVKTGLPYIELIKAYNEAKVLLIPLRNSVKDISRFPNKICEYAASKSVIVTTQYGEPAYFFKDKVSAILSDDCSVNSVAYSLNWIAEHEDQIEEIGKAGYEVGLQYFELNSYKEKIMDFLKSIQ</sequence>
<dbReference type="RefSeq" id="WP_130059111.1">
    <property type="nucleotide sequence ID" value="NZ_JADNPJ010000006.1"/>
</dbReference>
<dbReference type="Pfam" id="PF00534">
    <property type="entry name" value="Glycos_transf_1"/>
    <property type="match status" value="1"/>
</dbReference>
<organism evidence="2 3">
    <name type="scientific">Bacteroides salyersiae</name>
    <dbReference type="NCBI Taxonomy" id="291644"/>
    <lineage>
        <taxon>Bacteria</taxon>
        <taxon>Pseudomonadati</taxon>
        <taxon>Bacteroidota</taxon>
        <taxon>Bacteroidia</taxon>
        <taxon>Bacteroidales</taxon>
        <taxon>Bacteroidaceae</taxon>
        <taxon>Bacteroides</taxon>
    </lineage>
</organism>
<feature type="domain" description="Glycosyl transferase family 1" evidence="1">
    <location>
        <begin position="197"/>
        <end position="355"/>
    </location>
</feature>
<keyword evidence="2" id="KW-0808">Transferase</keyword>
<evidence type="ECO:0000313" key="2">
    <source>
        <dbReference type="EMBL" id="KAA3765156.1"/>
    </source>
</evidence>
<accession>A0A7J4XIR4</accession>
<dbReference type="SUPFAM" id="SSF53756">
    <property type="entry name" value="UDP-Glycosyltransferase/glycogen phosphorylase"/>
    <property type="match status" value="1"/>
</dbReference>
<dbReference type="Gene3D" id="3.40.50.2000">
    <property type="entry name" value="Glycogen Phosphorylase B"/>
    <property type="match status" value="1"/>
</dbReference>